<evidence type="ECO:0000313" key="1">
    <source>
        <dbReference type="EMBL" id="CAP49396.1"/>
    </source>
</evidence>
<dbReference type="HOGENOM" id="CLU_2541739_0_0_6"/>
<dbReference type="KEGG" id="xca:xcc-b100_0066"/>
<gene>
    <name evidence="1" type="ORF">XCCB100_0066</name>
</gene>
<protein>
    <submittedName>
        <fullName evidence="1">Uncharacterized protein</fullName>
    </submittedName>
</protein>
<evidence type="ECO:0000313" key="2">
    <source>
        <dbReference type="Proteomes" id="UP000001188"/>
    </source>
</evidence>
<reference evidence="1 2" key="1">
    <citation type="journal article" date="2008" name="J. Biotechnol.">
        <title>The genome of Xanthomonas campestris pv. campestris B100 and its use for the reconstruction of metabolic pathways involved in xanthan biosynthesis.</title>
        <authorList>
            <person name="Vorholter F.J."/>
            <person name="Schneiker S."/>
            <person name="Goesmann A."/>
            <person name="Krause L."/>
            <person name="Bekel T."/>
            <person name="Kaiser O."/>
            <person name="Linke B."/>
            <person name="Patschkowski T."/>
            <person name="Ruckert C."/>
            <person name="Schmid J."/>
            <person name="Sidhu V.K."/>
            <person name="Sieber V."/>
            <person name="Tauch A."/>
            <person name="Watt S.A."/>
            <person name="Weisshaar B."/>
            <person name="Becker A."/>
            <person name="Niehaus K."/>
            <person name="Puhler A."/>
        </authorList>
    </citation>
    <scope>NUCLEOTIDE SEQUENCE [LARGE SCALE GENOMIC DNA]</scope>
    <source>
        <strain evidence="1 2">B100</strain>
    </source>
</reference>
<name>B0RLS0_XANCB</name>
<organism evidence="1 2">
    <name type="scientific">Xanthomonas campestris pv. campestris (strain B100)</name>
    <dbReference type="NCBI Taxonomy" id="509169"/>
    <lineage>
        <taxon>Bacteria</taxon>
        <taxon>Pseudomonadati</taxon>
        <taxon>Pseudomonadota</taxon>
        <taxon>Gammaproteobacteria</taxon>
        <taxon>Lysobacterales</taxon>
        <taxon>Lysobacteraceae</taxon>
        <taxon>Xanthomonas</taxon>
    </lineage>
</organism>
<sequence>MVLAPRRYSRSSVVVRLLLYAPAFGHAGLTLGRAHVRSYALVQTWYVFLNSYKDVAVVDRFLPHPLARGTGWPDGVLQRQPHR</sequence>
<dbReference type="AlphaFoldDB" id="B0RLS0"/>
<dbReference type="Proteomes" id="UP000001188">
    <property type="component" value="Chromosome"/>
</dbReference>
<accession>B0RLS0</accession>
<proteinExistence type="predicted"/>
<dbReference type="EMBL" id="AM920689">
    <property type="protein sequence ID" value="CAP49396.1"/>
    <property type="molecule type" value="Genomic_DNA"/>
</dbReference>